<evidence type="ECO:0000256" key="5">
    <source>
        <dbReference type="ARBA" id="ARBA00023004"/>
    </source>
</evidence>
<evidence type="ECO:0000313" key="9">
    <source>
        <dbReference type="EMBL" id="GAG24067.1"/>
    </source>
</evidence>
<evidence type="ECO:0000256" key="1">
    <source>
        <dbReference type="ARBA" id="ARBA00022448"/>
    </source>
</evidence>
<evidence type="ECO:0000256" key="4">
    <source>
        <dbReference type="ARBA" id="ARBA00022982"/>
    </source>
</evidence>
<feature type="domain" description="4Fe-4S ferredoxin-type" evidence="8">
    <location>
        <begin position="80"/>
        <end position="101"/>
    </location>
</feature>
<dbReference type="EMBL" id="BARS01035927">
    <property type="protein sequence ID" value="GAG24067.1"/>
    <property type="molecule type" value="Genomic_DNA"/>
</dbReference>
<feature type="transmembrane region" description="Helical" evidence="7">
    <location>
        <begin position="36"/>
        <end position="58"/>
    </location>
</feature>
<name>X0WLH0_9ZZZZ</name>
<gene>
    <name evidence="9" type="ORF">S01H1_55285</name>
</gene>
<comment type="caution">
    <text evidence="9">The sequence shown here is derived from an EMBL/GenBank/DDBJ whole genome shotgun (WGS) entry which is preliminary data.</text>
</comment>
<dbReference type="InterPro" id="IPR017900">
    <property type="entry name" value="4Fe4S_Fe_S_CS"/>
</dbReference>
<keyword evidence="7" id="KW-0812">Transmembrane</keyword>
<dbReference type="PANTHER" id="PTHR30176">
    <property type="entry name" value="FERREDOXIN-TYPE PROTEIN NAPH"/>
    <property type="match status" value="1"/>
</dbReference>
<keyword evidence="7" id="KW-0472">Membrane</keyword>
<dbReference type="GO" id="GO:0051539">
    <property type="term" value="F:4 iron, 4 sulfur cluster binding"/>
    <property type="evidence" value="ECO:0007669"/>
    <property type="project" value="UniProtKB-KW"/>
</dbReference>
<dbReference type="GO" id="GO:0005886">
    <property type="term" value="C:plasma membrane"/>
    <property type="evidence" value="ECO:0007669"/>
    <property type="project" value="TreeGrafter"/>
</dbReference>
<keyword evidence="4" id="KW-0249">Electron transport</keyword>
<dbReference type="InterPro" id="IPR017896">
    <property type="entry name" value="4Fe4S_Fe-S-bd"/>
</dbReference>
<evidence type="ECO:0000259" key="8">
    <source>
        <dbReference type="PROSITE" id="PS51379"/>
    </source>
</evidence>
<dbReference type="InterPro" id="IPR051684">
    <property type="entry name" value="Electron_Trans/Redox"/>
</dbReference>
<feature type="domain" description="4Fe-4S ferredoxin-type" evidence="8">
    <location>
        <begin position="102"/>
        <end position="132"/>
    </location>
</feature>
<dbReference type="SUPFAM" id="SSF54862">
    <property type="entry name" value="4Fe-4S ferredoxins"/>
    <property type="match status" value="1"/>
</dbReference>
<keyword evidence="2" id="KW-0004">4Fe-4S</keyword>
<reference evidence="9" key="1">
    <citation type="journal article" date="2014" name="Front. Microbiol.">
        <title>High frequency of phylogenetically diverse reductive dehalogenase-homologous genes in deep subseafloor sedimentary metagenomes.</title>
        <authorList>
            <person name="Kawai M."/>
            <person name="Futagami T."/>
            <person name="Toyoda A."/>
            <person name="Takaki Y."/>
            <person name="Nishi S."/>
            <person name="Hori S."/>
            <person name="Arai W."/>
            <person name="Tsubouchi T."/>
            <person name="Morono Y."/>
            <person name="Uchiyama I."/>
            <person name="Ito T."/>
            <person name="Fujiyama A."/>
            <person name="Inagaki F."/>
            <person name="Takami H."/>
        </authorList>
    </citation>
    <scope>NUCLEOTIDE SEQUENCE</scope>
    <source>
        <strain evidence="9">Expedition CK06-06</strain>
    </source>
</reference>
<dbReference type="PROSITE" id="PS00198">
    <property type="entry name" value="4FE4S_FER_1"/>
    <property type="match status" value="1"/>
</dbReference>
<feature type="non-terminal residue" evidence="9">
    <location>
        <position position="1"/>
    </location>
</feature>
<dbReference type="PANTHER" id="PTHR30176:SF3">
    <property type="entry name" value="FERREDOXIN-TYPE PROTEIN NAPH"/>
    <property type="match status" value="1"/>
</dbReference>
<keyword evidence="5" id="KW-0408">Iron</keyword>
<evidence type="ECO:0000256" key="3">
    <source>
        <dbReference type="ARBA" id="ARBA00022723"/>
    </source>
</evidence>
<proteinExistence type="predicted"/>
<keyword evidence="3" id="KW-0479">Metal-binding</keyword>
<dbReference type="Gene3D" id="3.30.70.20">
    <property type="match status" value="1"/>
</dbReference>
<dbReference type="Pfam" id="PF00037">
    <property type="entry name" value="Fer4"/>
    <property type="match status" value="1"/>
</dbReference>
<evidence type="ECO:0000256" key="7">
    <source>
        <dbReference type="SAM" id="Phobius"/>
    </source>
</evidence>
<dbReference type="Pfam" id="PF12801">
    <property type="entry name" value="Fer4_5"/>
    <property type="match status" value="1"/>
</dbReference>
<keyword evidence="7" id="KW-1133">Transmembrane helix</keyword>
<evidence type="ECO:0000256" key="6">
    <source>
        <dbReference type="ARBA" id="ARBA00023014"/>
    </source>
</evidence>
<organism evidence="9">
    <name type="scientific">marine sediment metagenome</name>
    <dbReference type="NCBI Taxonomy" id="412755"/>
    <lineage>
        <taxon>unclassified sequences</taxon>
        <taxon>metagenomes</taxon>
        <taxon>ecological metagenomes</taxon>
    </lineage>
</organism>
<keyword evidence="6" id="KW-0411">Iron-sulfur</keyword>
<dbReference type="Pfam" id="PF12837">
    <property type="entry name" value="Fer4_6"/>
    <property type="match status" value="1"/>
</dbReference>
<accession>X0WLH0</accession>
<dbReference type="AlphaFoldDB" id="X0WLH0"/>
<dbReference type="PROSITE" id="PS51379">
    <property type="entry name" value="4FE4S_FER_2"/>
    <property type="match status" value="2"/>
</dbReference>
<sequence>RWIFFGVITVLAIFWSFSLLQIINPFAGFNIFTNPLVPLFLIPGITLITVAIASVFMYRPWCRLFCPFGALASLVGRFTQFKYVRTENCNDCGLCETICPTQQAERDSKKRECYYCNRCVTVCPQNAIKLEK</sequence>
<evidence type="ECO:0000256" key="2">
    <source>
        <dbReference type="ARBA" id="ARBA00022485"/>
    </source>
</evidence>
<protein>
    <recommendedName>
        <fullName evidence="8">4Fe-4S ferredoxin-type domain-containing protein</fullName>
    </recommendedName>
</protein>
<dbReference type="GO" id="GO:0046872">
    <property type="term" value="F:metal ion binding"/>
    <property type="evidence" value="ECO:0007669"/>
    <property type="project" value="UniProtKB-KW"/>
</dbReference>
<keyword evidence="1" id="KW-0813">Transport</keyword>